<comment type="caution">
    <text evidence="1">The sequence shown here is derived from an EMBL/GenBank/DDBJ whole genome shotgun (WGS) entry which is preliminary data.</text>
</comment>
<name>A0A7C4XLZ2_UNCW3</name>
<evidence type="ECO:0000313" key="1">
    <source>
        <dbReference type="EMBL" id="HGV97440.1"/>
    </source>
</evidence>
<gene>
    <name evidence="1" type="ORF">ENV60_03975</name>
</gene>
<dbReference type="AlphaFoldDB" id="A0A7C4XLZ2"/>
<sequence length="92" mass="10621">MVDEEKIKQIKREIAKRFPDFRDVEPKVVKKTIQPQRGVYKKLALEAPAGIKRVFSLKFKKTVRTVDAVKINRILVVTVDESGEIIKISQSR</sequence>
<accession>A0A7C4XLZ2</accession>
<proteinExistence type="predicted"/>
<reference evidence="1" key="1">
    <citation type="journal article" date="2020" name="mSystems">
        <title>Genome- and Community-Level Interaction Insights into Carbon Utilization and Element Cycling Functions of Hydrothermarchaeota in Hydrothermal Sediment.</title>
        <authorList>
            <person name="Zhou Z."/>
            <person name="Liu Y."/>
            <person name="Xu W."/>
            <person name="Pan J."/>
            <person name="Luo Z.H."/>
            <person name="Li M."/>
        </authorList>
    </citation>
    <scope>NUCLEOTIDE SEQUENCE [LARGE SCALE GENOMIC DNA]</scope>
    <source>
        <strain evidence="1">SpSt-774</strain>
    </source>
</reference>
<organism evidence="1">
    <name type="scientific">candidate division WOR-3 bacterium</name>
    <dbReference type="NCBI Taxonomy" id="2052148"/>
    <lineage>
        <taxon>Bacteria</taxon>
        <taxon>Bacteria division WOR-3</taxon>
    </lineage>
</organism>
<protein>
    <submittedName>
        <fullName evidence="1">Uncharacterized protein</fullName>
    </submittedName>
</protein>
<dbReference type="EMBL" id="DTGZ01000073">
    <property type="protein sequence ID" value="HGV97440.1"/>
    <property type="molecule type" value="Genomic_DNA"/>
</dbReference>